<gene>
    <name evidence="2" type="ORF">AFUS01_LOCUS25941</name>
</gene>
<dbReference type="AlphaFoldDB" id="A0A8J2P4F1"/>
<accession>A0A8J2P4F1</accession>
<protein>
    <submittedName>
        <fullName evidence="2">Uncharacterized protein</fullName>
    </submittedName>
</protein>
<feature type="region of interest" description="Disordered" evidence="1">
    <location>
        <begin position="105"/>
        <end position="152"/>
    </location>
</feature>
<dbReference type="Proteomes" id="UP000708208">
    <property type="component" value="Unassembled WGS sequence"/>
</dbReference>
<organism evidence="2 3">
    <name type="scientific">Allacma fusca</name>
    <dbReference type="NCBI Taxonomy" id="39272"/>
    <lineage>
        <taxon>Eukaryota</taxon>
        <taxon>Metazoa</taxon>
        <taxon>Ecdysozoa</taxon>
        <taxon>Arthropoda</taxon>
        <taxon>Hexapoda</taxon>
        <taxon>Collembola</taxon>
        <taxon>Symphypleona</taxon>
        <taxon>Sminthuridae</taxon>
        <taxon>Allacma</taxon>
    </lineage>
</organism>
<evidence type="ECO:0000256" key="1">
    <source>
        <dbReference type="SAM" id="MobiDB-lite"/>
    </source>
</evidence>
<comment type="caution">
    <text evidence="2">The sequence shown here is derived from an EMBL/GenBank/DDBJ whole genome shotgun (WGS) entry which is preliminary data.</text>
</comment>
<dbReference type="EMBL" id="CAJVCH010340016">
    <property type="protein sequence ID" value="CAG7815246.1"/>
    <property type="molecule type" value="Genomic_DNA"/>
</dbReference>
<proteinExistence type="predicted"/>
<feature type="non-terminal residue" evidence="2">
    <location>
        <position position="1"/>
    </location>
</feature>
<evidence type="ECO:0000313" key="3">
    <source>
        <dbReference type="Proteomes" id="UP000708208"/>
    </source>
</evidence>
<name>A0A8J2P4F1_9HEXA</name>
<reference evidence="2" key="1">
    <citation type="submission" date="2021-06" db="EMBL/GenBank/DDBJ databases">
        <authorList>
            <person name="Hodson N. C."/>
            <person name="Mongue J. A."/>
            <person name="Jaron S. K."/>
        </authorList>
    </citation>
    <scope>NUCLEOTIDE SEQUENCE</scope>
</reference>
<keyword evidence="3" id="KW-1185">Reference proteome</keyword>
<sequence length="181" mass="20043">MAGVSFAVVDLFEDKAPDGTTPCEIVPRCWFSEDLQNCDWPGSRNYIKAFKQTESPKPNWMSHSALVKFISPDFEAAKKFRDKLVKDGSASSAQDSDLERCKQIKNCPSKRKPASLVKPTSPMFNEPETSESDPECPPVKRMQVARLPSPPNISSALIDLVRQNHLQTLATSSGSLEQADD</sequence>
<evidence type="ECO:0000313" key="2">
    <source>
        <dbReference type="EMBL" id="CAG7815246.1"/>
    </source>
</evidence>